<dbReference type="SMART" id="SM00240">
    <property type="entry name" value="FHA"/>
    <property type="match status" value="1"/>
</dbReference>
<keyword evidence="7" id="KW-0865">Zymogen</keyword>
<dbReference type="Gene3D" id="1.10.390.10">
    <property type="entry name" value="Neutral Protease Domain 2"/>
    <property type="match status" value="1"/>
</dbReference>
<reference evidence="13 14" key="1">
    <citation type="submission" date="2016-10" db="EMBL/GenBank/DDBJ databases">
        <authorList>
            <person name="de Groot N.N."/>
        </authorList>
    </citation>
    <scope>NUCLEOTIDE SEQUENCE [LARGE SCALE GENOMIC DNA]</scope>
    <source>
        <strain evidence="13 14">CGMCC 1.7059</strain>
    </source>
</reference>
<proteinExistence type="inferred from homology"/>
<keyword evidence="11" id="KW-1133">Transmembrane helix</keyword>
<organism evidence="13 14">
    <name type="scientific">Marinobacter mobilis</name>
    <dbReference type="NCBI Taxonomy" id="488533"/>
    <lineage>
        <taxon>Bacteria</taxon>
        <taxon>Pseudomonadati</taxon>
        <taxon>Pseudomonadota</taxon>
        <taxon>Gammaproteobacteria</taxon>
        <taxon>Pseudomonadales</taxon>
        <taxon>Marinobacteraceae</taxon>
        <taxon>Marinobacter</taxon>
    </lineage>
</organism>
<keyword evidence="6 9" id="KW-0482">Metalloprotease</keyword>
<dbReference type="GO" id="GO:0006508">
    <property type="term" value="P:proteolysis"/>
    <property type="evidence" value="ECO:0007669"/>
    <property type="project" value="UniProtKB-KW"/>
</dbReference>
<dbReference type="InterPro" id="IPR023612">
    <property type="entry name" value="Peptidase_M4"/>
</dbReference>
<keyword evidence="11" id="KW-0812">Transmembrane</keyword>
<dbReference type="SUPFAM" id="SSF49879">
    <property type="entry name" value="SMAD/FHA domain"/>
    <property type="match status" value="1"/>
</dbReference>
<evidence type="ECO:0000313" key="14">
    <source>
        <dbReference type="Proteomes" id="UP000199675"/>
    </source>
</evidence>
<comment type="subcellular location">
    <subcellularLocation>
        <location evidence="9">Secreted</location>
    </subcellularLocation>
</comment>
<feature type="transmembrane region" description="Helical" evidence="11">
    <location>
        <begin position="412"/>
        <end position="431"/>
    </location>
</feature>
<evidence type="ECO:0000256" key="2">
    <source>
        <dbReference type="ARBA" id="ARBA00022670"/>
    </source>
</evidence>
<protein>
    <recommendedName>
        <fullName evidence="9">Neutral metalloproteinase</fullName>
        <ecNumber evidence="9">3.4.24.-</ecNumber>
    </recommendedName>
</protein>
<dbReference type="Proteomes" id="UP000199675">
    <property type="component" value="Unassembled WGS sequence"/>
</dbReference>
<evidence type="ECO:0000256" key="1">
    <source>
        <dbReference type="ARBA" id="ARBA00009388"/>
    </source>
</evidence>
<evidence type="ECO:0000256" key="7">
    <source>
        <dbReference type="ARBA" id="ARBA00023145"/>
    </source>
</evidence>
<dbReference type="InterPro" id="IPR000253">
    <property type="entry name" value="FHA_dom"/>
</dbReference>
<dbReference type="InterPro" id="IPR001570">
    <property type="entry name" value="Peptidase_M4_C_domain"/>
</dbReference>
<keyword evidence="3" id="KW-0479">Metal-binding</keyword>
<dbReference type="InterPro" id="IPR050728">
    <property type="entry name" value="Zinc_Metalloprotease_M4"/>
</dbReference>
<keyword evidence="4 9" id="KW-0378">Hydrolase</keyword>
<dbReference type="Gene3D" id="2.60.200.20">
    <property type="match status" value="1"/>
</dbReference>
<dbReference type="PANTHER" id="PTHR33794:SF1">
    <property type="entry name" value="BACILLOLYSIN"/>
    <property type="match status" value="1"/>
</dbReference>
<gene>
    <name evidence="13" type="ORF">SAMN04487960_10885</name>
</gene>
<evidence type="ECO:0000256" key="8">
    <source>
        <dbReference type="PIRSR" id="PIRSR623612-1"/>
    </source>
</evidence>
<evidence type="ECO:0000256" key="10">
    <source>
        <dbReference type="SAM" id="MobiDB-lite"/>
    </source>
</evidence>
<keyword evidence="2 9" id="KW-0645">Protease</keyword>
<keyword evidence="5 9" id="KW-0862">Zinc</keyword>
<keyword evidence="9" id="KW-0732">Signal</keyword>
<dbReference type="Pfam" id="PF02868">
    <property type="entry name" value="Peptidase_M4_C"/>
    <property type="match status" value="1"/>
</dbReference>
<dbReference type="GO" id="GO:0005576">
    <property type="term" value="C:extracellular region"/>
    <property type="evidence" value="ECO:0007669"/>
    <property type="project" value="UniProtKB-SubCell"/>
</dbReference>
<dbReference type="PRINTS" id="PR00730">
    <property type="entry name" value="THERMOLYSIN"/>
</dbReference>
<dbReference type="GO" id="GO:0046872">
    <property type="term" value="F:metal ion binding"/>
    <property type="evidence" value="ECO:0007669"/>
    <property type="project" value="UniProtKB-UniRule"/>
</dbReference>
<dbReference type="GO" id="GO:0004222">
    <property type="term" value="F:metalloendopeptidase activity"/>
    <property type="evidence" value="ECO:0007669"/>
    <property type="project" value="UniProtKB-UniRule"/>
</dbReference>
<feature type="chain" id="PRO_5023159391" description="Neutral metalloproteinase" evidence="9">
    <location>
        <begin position="31"/>
        <end position="588"/>
    </location>
</feature>
<feature type="active site" evidence="8">
    <location>
        <position position="167"/>
    </location>
</feature>
<dbReference type="Pfam" id="PF00498">
    <property type="entry name" value="FHA"/>
    <property type="match status" value="1"/>
</dbReference>
<accession>A0A1H3AT93</accession>
<keyword evidence="9" id="KW-0964">Secreted</keyword>
<feature type="signal peptide" evidence="9">
    <location>
        <begin position="1"/>
        <end position="30"/>
    </location>
</feature>
<evidence type="ECO:0000256" key="9">
    <source>
        <dbReference type="RuleBase" id="RU366073"/>
    </source>
</evidence>
<feature type="domain" description="FHA" evidence="12">
    <location>
        <begin position="499"/>
        <end position="556"/>
    </location>
</feature>
<dbReference type="InterPro" id="IPR027268">
    <property type="entry name" value="Peptidase_M4/M1_CTD_sf"/>
</dbReference>
<name>A0A1H3AT93_9GAMM</name>
<evidence type="ECO:0000313" key="13">
    <source>
        <dbReference type="EMBL" id="SDX32621.1"/>
    </source>
</evidence>
<dbReference type="PROSITE" id="PS50006">
    <property type="entry name" value="FHA_DOMAIN"/>
    <property type="match status" value="1"/>
</dbReference>
<feature type="region of interest" description="Disordered" evidence="10">
    <location>
        <begin position="359"/>
        <end position="405"/>
    </location>
</feature>
<evidence type="ECO:0000256" key="4">
    <source>
        <dbReference type="ARBA" id="ARBA00022801"/>
    </source>
</evidence>
<dbReference type="InterPro" id="IPR013856">
    <property type="entry name" value="Peptidase_M4_domain"/>
</dbReference>
<feature type="region of interest" description="Disordered" evidence="10">
    <location>
        <begin position="449"/>
        <end position="474"/>
    </location>
</feature>
<comment type="similarity">
    <text evidence="1 9">Belongs to the peptidase M4 family.</text>
</comment>
<evidence type="ECO:0000256" key="3">
    <source>
        <dbReference type="ARBA" id="ARBA00022723"/>
    </source>
</evidence>
<sequence length="588" mass="64314">MTEARSLPTRQWRQLLPLLIWLALPQSAPAAPRIDAFDYNTKCLSDRLQEALATMPRDYSSNHLPSRLRSTQVNDQNAEGKAANAIESLQLIETFFADELGWSSVDGESAPMVLLANLSAKMDGSCDSMNAFYMNIGPDTAHVIAILQGHRQASEDLAHDIDVVGHEFTHGFFKSTQGEDQTLEKGAINEGVADMFGVTVRAWHESGRDLANTRVREDSFRVGRTFALVADRYYDAPMYQGAMRDLSNPFPWDTADHYDLGNQREFQEVHALSGVVSLPFALMVKGGRHPRLDQGIEVQGIGFDKAIRIIFYTLKHRLPYNTMPEFAAAVSRAAARIHGDGSPEVQTVHDAFATVGLLDGAAPSASNPAPTPSDPDPAPEADQEPPAADPAPQTDMPPEPEQPAPWLGPGQIFVVLLGVFLLALLIAGTVLKAFRRNQIRRAYQLDQPARPFVGQPGPARVGSAEAPPEPTRRISAGGCVTEVIAGTTRVTLMLDDRPLVLGRGSELPLPTPLRQCLSEDPFLARAHCELWYQPDSNHLYLRCLSENGVQMNGQNVAKGDKVKTDFSSPVTLRAGHTTLTLTRKGLWP</sequence>
<dbReference type="AlphaFoldDB" id="A0A1H3AT93"/>
<dbReference type="InterPro" id="IPR008984">
    <property type="entry name" value="SMAD_FHA_dom_sf"/>
</dbReference>
<dbReference type="Pfam" id="PF01447">
    <property type="entry name" value="Peptidase_M4"/>
    <property type="match status" value="1"/>
</dbReference>
<feature type="active site" description="Proton donor" evidence="8">
    <location>
        <position position="270"/>
    </location>
</feature>
<dbReference type="Gene3D" id="3.10.170.10">
    <property type="match status" value="1"/>
</dbReference>
<dbReference type="EMBL" id="FNNE01000008">
    <property type="protein sequence ID" value="SDX32621.1"/>
    <property type="molecule type" value="Genomic_DNA"/>
</dbReference>
<comment type="function">
    <text evidence="9">Extracellular zinc metalloprotease.</text>
</comment>
<keyword evidence="11" id="KW-0472">Membrane</keyword>
<evidence type="ECO:0000256" key="5">
    <source>
        <dbReference type="ARBA" id="ARBA00022833"/>
    </source>
</evidence>
<evidence type="ECO:0000256" key="6">
    <source>
        <dbReference type="ARBA" id="ARBA00023049"/>
    </source>
</evidence>
<dbReference type="STRING" id="488533.SAMN04487960_10885"/>
<dbReference type="EC" id="3.4.24.-" evidence="9"/>
<dbReference type="SUPFAM" id="SSF55486">
    <property type="entry name" value="Metalloproteases ('zincins'), catalytic domain"/>
    <property type="match status" value="1"/>
</dbReference>
<feature type="compositionally biased region" description="Low complexity" evidence="10">
    <location>
        <begin position="384"/>
        <end position="394"/>
    </location>
</feature>
<evidence type="ECO:0000259" key="12">
    <source>
        <dbReference type="PROSITE" id="PS50006"/>
    </source>
</evidence>
<keyword evidence="14" id="KW-1185">Reference proteome</keyword>
<dbReference type="RefSeq" id="WP_091815176.1">
    <property type="nucleotide sequence ID" value="NZ_FNNE01000008.1"/>
</dbReference>
<evidence type="ECO:0000256" key="11">
    <source>
        <dbReference type="SAM" id="Phobius"/>
    </source>
</evidence>
<dbReference type="OrthoDB" id="5378341at2"/>
<dbReference type="PANTHER" id="PTHR33794">
    <property type="entry name" value="BACILLOLYSIN"/>
    <property type="match status" value="1"/>
</dbReference>
<comment type="cofactor">
    <cofactor evidence="9">
        <name>Zn(2+)</name>
        <dbReference type="ChEBI" id="CHEBI:29105"/>
    </cofactor>
</comment>